<evidence type="ECO:0000256" key="2">
    <source>
        <dbReference type="ARBA" id="ARBA00005369"/>
    </source>
</evidence>
<keyword evidence="8" id="KW-0949">S-adenosyl-L-methionine</keyword>
<reference evidence="14" key="1">
    <citation type="submission" date="2019-10" db="EMBL/GenBank/DDBJ databases">
        <title>Streptomyces sp. nov., a novel actinobacterium isolated from alkaline environment.</title>
        <authorList>
            <person name="Golinska P."/>
        </authorList>
    </citation>
    <scope>NUCLEOTIDE SEQUENCE [LARGE SCALE GENOMIC DNA]</scope>
    <source>
        <strain evidence="14">DSM 42108</strain>
    </source>
</reference>
<dbReference type="AlphaFoldDB" id="A0A7W3T2G7"/>
<evidence type="ECO:0000256" key="11">
    <source>
        <dbReference type="ARBA" id="ARBA00031350"/>
    </source>
</evidence>
<dbReference type="Proteomes" id="UP000530234">
    <property type="component" value="Unassembled WGS sequence"/>
</dbReference>
<evidence type="ECO:0000256" key="4">
    <source>
        <dbReference type="ARBA" id="ARBA00013346"/>
    </source>
</evidence>
<evidence type="ECO:0000256" key="10">
    <source>
        <dbReference type="ARBA" id="ARBA00031323"/>
    </source>
</evidence>
<dbReference type="GO" id="GO:0004719">
    <property type="term" value="F:protein-L-isoaspartate (D-aspartate) O-methyltransferase activity"/>
    <property type="evidence" value="ECO:0007669"/>
    <property type="project" value="UniProtKB-EC"/>
</dbReference>
<keyword evidence="5" id="KW-0963">Cytoplasm</keyword>
<dbReference type="Pfam" id="PF01135">
    <property type="entry name" value="PCMT"/>
    <property type="match status" value="1"/>
</dbReference>
<evidence type="ECO:0000313" key="13">
    <source>
        <dbReference type="EMBL" id="MBB0229712.1"/>
    </source>
</evidence>
<feature type="region of interest" description="Disordered" evidence="12">
    <location>
        <begin position="362"/>
        <end position="381"/>
    </location>
</feature>
<organism evidence="13 14">
    <name type="scientific">Streptomyces calidiresistens</name>
    <dbReference type="NCBI Taxonomy" id="1485586"/>
    <lineage>
        <taxon>Bacteria</taxon>
        <taxon>Bacillati</taxon>
        <taxon>Actinomycetota</taxon>
        <taxon>Actinomycetes</taxon>
        <taxon>Kitasatosporales</taxon>
        <taxon>Streptomycetaceae</taxon>
        <taxon>Streptomyces</taxon>
    </lineage>
</organism>
<evidence type="ECO:0000256" key="8">
    <source>
        <dbReference type="ARBA" id="ARBA00022691"/>
    </source>
</evidence>
<dbReference type="PANTHER" id="PTHR11579">
    <property type="entry name" value="PROTEIN-L-ISOASPARTATE O-METHYLTRANSFERASE"/>
    <property type="match status" value="1"/>
</dbReference>
<keyword evidence="7 13" id="KW-0808">Transferase</keyword>
<dbReference type="Gene3D" id="3.40.50.150">
    <property type="entry name" value="Vaccinia Virus protein VP39"/>
    <property type="match status" value="1"/>
</dbReference>
<dbReference type="RefSeq" id="WP_182662475.1">
    <property type="nucleotide sequence ID" value="NZ_VKHS01000158.1"/>
</dbReference>
<feature type="region of interest" description="Disordered" evidence="12">
    <location>
        <begin position="241"/>
        <end position="267"/>
    </location>
</feature>
<name>A0A7W3T2G7_9ACTN</name>
<evidence type="ECO:0000256" key="7">
    <source>
        <dbReference type="ARBA" id="ARBA00022679"/>
    </source>
</evidence>
<evidence type="ECO:0000256" key="3">
    <source>
        <dbReference type="ARBA" id="ARBA00011890"/>
    </source>
</evidence>
<evidence type="ECO:0000313" key="14">
    <source>
        <dbReference type="Proteomes" id="UP000530234"/>
    </source>
</evidence>
<dbReference type="CDD" id="cd02440">
    <property type="entry name" value="AdoMet_MTases"/>
    <property type="match status" value="1"/>
</dbReference>
<comment type="subcellular location">
    <subcellularLocation>
        <location evidence="1">Cytoplasm</location>
    </subcellularLocation>
</comment>
<keyword evidence="6 13" id="KW-0489">Methyltransferase</keyword>
<evidence type="ECO:0000256" key="9">
    <source>
        <dbReference type="ARBA" id="ARBA00030757"/>
    </source>
</evidence>
<keyword evidence="14" id="KW-1185">Reference proteome</keyword>
<comment type="similarity">
    <text evidence="2">Belongs to the methyltransferase superfamily. L-isoaspartyl/D-aspartyl protein methyltransferase family.</text>
</comment>
<dbReference type="PROSITE" id="PS01279">
    <property type="entry name" value="PCMT"/>
    <property type="match status" value="1"/>
</dbReference>
<comment type="caution">
    <text evidence="13">The sequence shown here is derived from an EMBL/GenBank/DDBJ whole genome shotgun (WGS) entry which is preliminary data.</text>
</comment>
<proteinExistence type="inferred from homology"/>
<evidence type="ECO:0000256" key="6">
    <source>
        <dbReference type="ARBA" id="ARBA00022603"/>
    </source>
</evidence>
<evidence type="ECO:0000256" key="1">
    <source>
        <dbReference type="ARBA" id="ARBA00004496"/>
    </source>
</evidence>
<dbReference type="InterPro" id="IPR000682">
    <property type="entry name" value="PCMT"/>
</dbReference>
<dbReference type="GO" id="GO:0005737">
    <property type="term" value="C:cytoplasm"/>
    <property type="evidence" value="ECO:0007669"/>
    <property type="project" value="UniProtKB-SubCell"/>
</dbReference>
<dbReference type="PANTHER" id="PTHR11579:SF0">
    <property type="entry name" value="PROTEIN-L-ISOASPARTATE(D-ASPARTATE) O-METHYLTRANSFERASE"/>
    <property type="match status" value="1"/>
</dbReference>
<dbReference type="GO" id="GO:0032259">
    <property type="term" value="P:methylation"/>
    <property type="evidence" value="ECO:0007669"/>
    <property type="project" value="UniProtKB-KW"/>
</dbReference>
<gene>
    <name evidence="13" type="ORF">FOE67_09330</name>
</gene>
<dbReference type="EMBL" id="VKHS01000158">
    <property type="protein sequence ID" value="MBB0229712.1"/>
    <property type="molecule type" value="Genomic_DNA"/>
</dbReference>
<dbReference type="SUPFAM" id="SSF53335">
    <property type="entry name" value="S-adenosyl-L-methionine-dependent methyltransferases"/>
    <property type="match status" value="1"/>
</dbReference>
<sequence length="381" mass="41758">MGGSIGGGREADDIDREAARLRHDLVSALVAAGALPDPAWRAAFEEVPRHLFVPRFYDPSGLRIDRHDHPDLWLRGVHEDRALVTHRRGGEAVSSSSQPSLMASMLHDLEVRDGDRVLEIGTGTGWNAALLAHRVGDHRVTSVDLDPELTAAARAHLAAAGRRPRVVTADGSMGWPAEAPYDRIIATCRIDSVPLPWLRQLMVDGVMVAPLGYAVIQLRRTGPDRAEGRFRGGAWFMPLRTGRSRPEAPVVEPDADDPGRPAELTPRAATDPDFRFWADLCEPGVEWRMDPEPGSGPGAVALRGPDGSTARLGRDGMVVEAGPRRLWTEVERLYRVWDERGRPGPERFGVTVEGRRQWLWIDSPDGPGHELGEPVDAVRPG</sequence>
<dbReference type="InterPro" id="IPR029063">
    <property type="entry name" value="SAM-dependent_MTases_sf"/>
</dbReference>
<protein>
    <recommendedName>
        <fullName evidence="4">Protein-L-isoaspartate O-methyltransferase</fullName>
        <ecNumber evidence="3">2.1.1.77</ecNumber>
    </recommendedName>
    <alternativeName>
        <fullName evidence="11">L-isoaspartyl protein carboxyl methyltransferase</fullName>
    </alternativeName>
    <alternativeName>
        <fullName evidence="9">Protein L-isoaspartyl methyltransferase</fullName>
    </alternativeName>
    <alternativeName>
        <fullName evidence="10">Protein-beta-aspartate methyltransferase</fullName>
    </alternativeName>
</protein>
<accession>A0A7W3T2G7</accession>
<dbReference type="EC" id="2.1.1.77" evidence="3"/>
<evidence type="ECO:0000256" key="12">
    <source>
        <dbReference type="SAM" id="MobiDB-lite"/>
    </source>
</evidence>
<evidence type="ECO:0000256" key="5">
    <source>
        <dbReference type="ARBA" id="ARBA00022490"/>
    </source>
</evidence>